<dbReference type="Proteomes" id="UP000265614">
    <property type="component" value="Unassembled WGS sequence"/>
</dbReference>
<dbReference type="PROSITE" id="PS50801">
    <property type="entry name" value="STAS"/>
    <property type="match status" value="1"/>
</dbReference>
<name>A0A3A3ZBG2_9ACTN</name>
<dbReference type="CDD" id="cd07043">
    <property type="entry name" value="STAS_anti-anti-sigma_factors"/>
    <property type="match status" value="1"/>
</dbReference>
<dbReference type="RefSeq" id="WP_119949371.1">
    <property type="nucleotide sequence ID" value="NZ_QZEZ01000001.1"/>
</dbReference>
<dbReference type="OrthoDB" id="3216074at2"/>
<accession>A0A3A3ZBG2</accession>
<evidence type="ECO:0000256" key="1">
    <source>
        <dbReference type="ARBA" id="ARBA00009013"/>
    </source>
</evidence>
<dbReference type="PANTHER" id="PTHR33495">
    <property type="entry name" value="ANTI-SIGMA FACTOR ANTAGONIST TM_1081-RELATED-RELATED"/>
    <property type="match status" value="1"/>
</dbReference>
<gene>
    <name evidence="4" type="ORF">D5H78_04385</name>
</gene>
<dbReference type="Pfam" id="PF13466">
    <property type="entry name" value="STAS_2"/>
    <property type="match status" value="1"/>
</dbReference>
<dbReference type="InterPro" id="IPR003658">
    <property type="entry name" value="Anti-sigma_ant"/>
</dbReference>
<dbReference type="NCBIfam" id="TIGR00377">
    <property type="entry name" value="ant_ant_sig"/>
    <property type="match status" value="1"/>
</dbReference>
<dbReference type="PANTHER" id="PTHR33495:SF2">
    <property type="entry name" value="ANTI-SIGMA FACTOR ANTAGONIST TM_1081-RELATED"/>
    <property type="match status" value="1"/>
</dbReference>
<dbReference type="InterPro" id="IPR002645">
    <property type="entry name" value="STAS_dom"/>
</dbReference>
<dbReference type="GO" id="GO:0043856">
    <property type="term" value="F:anti-sigma factor antagonist activity"/>
    <property type="evidence" value="ECO:0007669"/>
    <property type="project" value="InterPro"/>
</dbReference>
<evidence type="ECO:0000313" key="4">
    <source>
        <dbReference type="EMBL" id="RJK98446.1"/>
    </source>
</evidence>
<proteinExistence type="inferred from homology"/>
<dbReference type="EMBL" id="QZEZ01000001">
    <property type="protein sequence ID" value="RJK98446.1"/>
    <property type="molecule type" value="Genomic_DNA"/>
</dbReference>
<dbReference type="InterPro" id="IPR058548">
    <property type="entry name" value="MlaB-like_STAS"/>
</dbReference>
<dbReference type="InterPro" id="IPR036513">
    <property type="entry name" value="STAS_dom_sf"/>
</dbReference>
<comment type="caution">
    <text evidence="4">The sequence shown here is derived from an EMBL/GenBank/DDBJ whole genome shotgun (WGS) entry which is preliminary data.</text>
</comment>
<dbReference type="AlphaFoldDB" id="A0A3A3ZBG2"/>
<organism evidence="4 5">
    <name type="scientific">Vallicoccus soli</name>
    <dbReference type="NCBI Taxonomy" id="2339232"/>
    <lineage>
        <taxon>Bacteria</taxon>
        <taxon>Bacillati</taxon>
        <taxon>Actinomycetota</taxon>
        <taxon>Actinomycetes</taxon>
        <taxon>Motilibacterales</taxon>
        <taxon>Vallicoccaceae</taxon>
        <taxon>Vallicoccus</taxon>
    </lineage>
</organism>
<dbReference type="Gene3D" id="3.30.750.24">
    <property type="entry name" value="STAS domain"/>
    <property type="match status" value="1"/>
</dbReference>
<protein>
    <recommendedName>
        <fullName evidence="2">Anti-sigma factor antagonist</fullName>
    </recommendedName>
</protein>
<keyword evidence="5" id="KW-1185">Reference proteome</keyword>
<evidence type="ECO:0000259" key="3">
    <source>
        <dbReference type="PROSITE" id="PS50801"/>
    </source>
</evidence>
<comment type="similarity">
    <text evidence="1 2">Belongs to the anti-sigma-factor antagonist family.</text>
</comment>
<evidence type="ECO:0000256" key="2">
    <source>
        <dbReference type="RuleBase" id="RU003749"/>
    </source>
</evidence>
<sequence>MTITADTTPDGPVLVLAGRLDVATVADVRDALQRAIESGEGPAVVDLAGVEVADATGLGVLVGAHRRAGRAGRTLVLRHVPPRLARLLTATRLHRILQVEDVLPESLRPAVPIAV</sequence>
<reference evidence="4 5" key="1">
    <citation type="submission" date="2018-09" db="EMBL/GenBank/DDBJ databases">
        <title>YIM 75000 draft genome.</title>
        <authorList>
            <person name="Tang S."/>
            <person name="Feng Y."/>
        </authorList>
    </citation>
    <scope>NUCLEOTIDE SEQUENCE [LARGE SCALE GENOMIC DNA]</scope>
    <source>
        <strain evidence="4 5">YIM 75000</strain>
    </source>
</reference>
<feature type="domain" description="STAS" evidence="3">
    <location>
        <begin position="1"/>
        <end position="115"/>
    </location>
</feature>
<evidence type="ECO:0000313" key="5">
    <source>
        <dbReference type="Proteomes" id="UP000265614"/>
    </source>
</evidence>
<dbReference type="SUPFAM" id="SSF52091">
    <property type="entry name" value="SpoIIaa-like"/>
    <property type="match status" value="1"/>
</dbReference>